<evidence type="ECO:0000256" key="14">
    <source>
        <dbReference type="SAM" id="Phobius"/>
    </source>
</evidence>
<evidence type="ECO:0000256" key="8">
    <source>
        <dbReference type="ARBA" id="ARBA00023157"/>
    </source>
</evidence>
<evidence type="ECO:0000256" key="12">
    <source>
        <dbReference type="RuleBase" id="RU000688"/>
    </source>
</evidence>
<evidence type="ECO:0000256" key="13">
    <source>
        <dbReference type="SAM" id="MobiDB-lite"/>
    </source>
</evidence>
<sequence length="457" mass="50123">MTSNDSQDYGAYYNDTSGGAGGYLYNGSSSAIDCDAHMPIITTLHQILYSIICIVGLLGNSLVIYVVLRFSKMQTVTNTYIVNLAIADECFLIGIPFLVATMSLNIWPFGKIMCKAYMTTTSVNQFTSSIFLFIMSADRYIAVCHPISSPKLRTPFISKMVSLTAWITSVVFMVPVFLYANTMESSSGDIITCNIFWPNDHGSQTTFTLYSFVLGFAIPLTLIFIFYFLVIRKLKTVGPKNKSKEKKRSHRKVTRLVLTVITVYVICWAPYWFTQMALIYTEPNQCQSRITITIFLLAGFLSYSNSAMNPILYAFLSDNFKKSFLKACTCAAGQDVNATLHNENSVFPHRRKMGGGGAGGGGGGGGGAFGANLDHRHQANKLTISTANSKNDDDEAENERGLLISKTSTTTVTMTSRSNVTASSIDSRESPDNTQLREKATQAAKNNGAQATLLTQV</sequence>
<dbReference type="AlphaFoldDB" id="A0ABD2W0J8"/>
<feature type="transmembrane region" description="Helical" evidence="14">
    <location>
        <begin position="293"/>
        <end position="316"/>
    </location>
</feature>
<evidence type="ECO:0000256" key="3">
    <source>
        <dbReference type="ARBA" id="ARBA00022475"/>
    </source>
</evidence>
<dbReference type="InterPro" id="IPR017452">
    <property type="entry name" value="GPCR_Rhodpsn_7TM"/>
</dbReference>
<keyword evidence="6 12" id="KW-0297">G-protein coupled receptor</keyword>
<comment type="similarity">
    <text evidence="2 12">Belongs to the G-protein coupled receptor 1 family.</text>
</comment>
<name>A0ABD2W0J8_9HYME</name>
<evidence type="ECO:0000256" key="7">
    <source>
        <dbReference type="ARBA" id="ARBA00023136"/>
    </source>
</evidence>
<dbReference type="PANTHER" id="PTHR24229">
    <property type="entry name" value="NEUROPEPTIDES RECEPTOR"/>
    <property type="match status" value="1"/>
</dbReference>
<keyword evidence="4 12" id="KW-0812">Transmembrane</keyword>
<feature type="transmembrane region" description="Helical" evidence="14">
    <location>
        <begin position="80"/>
        <end position="106"/>
    </location>
</feature>
<dbReference type="EMBL" id="JBJJXI010000146">
    <property type="protein sequence ID" value="KAL3386515.1"/>
    <property type="molecule type" value="Genomic_DNA"/>
</dbReference>
<dbReference type="Pfam" id="PF00001">
    <property type="entry name" value="7tm_1"/>
    <property type="match status" value="1"/>
</dbReference>
<dbReference type="GO" id="GO:0004930">
    <property type="term" value="F:G protein-coupled receptor activity"/>
    <property type="evidence" value="ECO:0007669"/>
    <property type="project" value="UniProtKB-KW"/>
</dbReference>
<feature type="compositionally biased region" description="Basic and acidic residues" evidence="13">
    <location>
        <begin position="426"/>
        <end position="440"/>
    </location>
</feature>
<feature type="transmembrane region" description="Helical" evidence="14">
    <location>
        <begin position="207"/>
        <end position="232"/>
    </location>
</feature>
<feature type="region of interest" description="Disordered" evidence="13">
    <location>
        <begin position="414"/>
        <end position="448"/>
    </location>
</feature>
<dbReference type="PRINTS" id="PR00246">
    <property type="entry name" value="SOMATOSTATNR"/>
</dbReference>
<evidence type="ECO:0000256" key="10">
    <source>
        <dbReference type="ARBA" id="ARBA00023180"/>
    </source>
</evidence>
<keyword evidence="5 14" id="KW-1133">Transmembrane helix</keyword>
<dbReference type="Gene3D" id="1.20.1070.10">
    <property type="entry name" value="Rhodopsin 7-helix transmembrane proteins"/>
    <property type="match status" value="1"/>
</dbReference>
<dbReference type="PRINTS" id="PR00237">
    <property type="entry name" value="GPCRRHODOPSN"/>
</dbReference>
<dbReference type="FunFam" id="1.20.1070.10:FF:000231">
    <property type="entry name" value="Allatostatin C receptor 1"/>
    <property type="match status" value="1"/>
</dbReference>
<dbReference type="InterPro" id="IPR000276">
    <property type="entry name" value="GPCR_Rhodpsn"/>
</dbReference>
<reference evidence="16 17" key="1">
    <citation type="journal article" date="2024" name="bioRxiv">
        <title>A reference genome for Trichogramma kaykai: A tiny desert-dwelling parasitoid wasp with competing sex-ratio distorters.</title>
        <authorList>
            <person name="Culotta J."/>
            <person name="Lindsey A.R."/>
        </authorList>
    </citation>
    <scope>NUCLEOTIDE SEQUENCE [LARGE SCALE GENOMIC DNA]</scope>
    <source>
        <strain evidence="16 17">KSX58</strain>
    </source>
</reference>
<evidence type="ECO:0000256" key="4">
    <source>
        <dbReference type="ARBA" id="ARBA00022692"/>
    </source>
</evidence>
<evidence type="ECO:0000313" key="17">
    <source>
        <dbReference type="Proteomes" id="UP001627154"/>
    </source>
</evidence>
<keyword evidence="17" id="KW-1185">Reference proteome</keyword>
<keyword evidence="11 12" id="KW-0807">Transducer</keyword>
<keyword evidence="7 14" id="KW-0472">Membrane</keyword>
<comment type="caution">
    <text evidence="16">The sequence shown here is derived from an EMBL/GenBank/DDBJ whole genome shotgun (WGS) entry which is preliminary data.</text>
</comment>
<dbReference type="SUPFAM" id="SSF81321">
    <property type="entry name" value="Family A G protein-coupled receptor-like"/>
    <property type="match status" value="1"/>
</dbReference>
<evidence type="ECO:0000256" key="9">
    <source>
        <dbReference type="ARBA" id="ARBA00023170"/>
    </source>
</evidence>
<proteinExistence type="inferred from homology"/>
<dbReference type="InterPro" id="IPR000586">
    <property type="entry name" value="Somatstn_rcpt"/>
</dbReference>
<keyword evidence="9 12" id="KW-0675">Receptor</keyword>
<dbReference type="Proteomes" id="UP001627154">
    <property type="component" value="Unassembled WGS sequence"/>
</dbReference>
<evidence type="ECO:0000256" key="2">
    <source>
        <dbReference type="ARBA" id="ARBA00010663"/>
    </source>
</evidence>
<keyword evidence="3" id="KW-1003">Cell membrane</keyword>
<feature type="transmembrane region" description="Helical" evidence="14">
    <location>
        <begin position="160"/>
        <end position="180"/>
    </location>
</feature>
<dbReference type="CDD" id="cd15094">
    <property type="entry name" value="7tmA_AstC_insect"/>
    <property type="match status" value="1"/>
</dbReference>
<evidence type="ECO:0000256" key="11">
    <source>
        <dbReference type="ARBA" id="ARBA00023224"/>
    </source>
</evidence>
<gene>
    <name evidence="16" type="ORF">TKK_018017</name>
</gene>
<comment type="subcellular location">
    <subcellularLocation>
        <location evidence="1">Cell membrane</location>
        <topology evidence="1">Multi-pass membrane protein</topology>
    </subcellularLocation>
</comment>
<evidence type="ECO:0000313" key="16">
    <source>
        <dbReference type="EMBL" id="KAL3386515.1"/>
    </source>
</evidence>
<dbReference type="SMART" id="SM01381">
    <property type="entry name" value="7TM_GPCR_Srsx"/>
    <property type="match status" value="1"/>
</dbReference>
<feature type="transmembrane region" description="Helical" evidence="14">
    <location>
        <begin position="253"/>
        <end position="273"/>
    </location>
</feature>
<feature type="domain" description="G-protein coupled receptors family 1 profile" evidence="15">
    <location>
        <begin position="59"/>
        <end position="313"/>
    </location>
</feature>
<dbReference type="PROSITE" id="PS50262">
    <property type="entry name" value="G_PROTEIN_RECEP_F1_2"/>
    <property type="match status" value="1"/>
</dbReference>
<organism evidence="16 17">
    <name type="scientific">Trichogramma kaykai</name>
    <dbReference type="NCBI Taxonomy" id="54128"/>
    <lineage>
        <taxon>Eukaryota</taxon>
        <taxon>Metazoa</taxon>
        <taxon>Ecdysozoa</taxon>
        <taxon>Arthropoda</taxon>
        <taxon>Hexapoda</taxon>
        <taxon>Insecta</taxon>
        <taxon>Pterygota</taxon>
        <taxon>Neoptera</taxon>
        <taxon>Endopterygota</taxon>
        <taxon>Hymenoptera</taxon>
        <taxon>Apocrita</taxon>
        <taxon>Proctotrupomorpha</taxon>
        <taxon>Chalcidoidea</taxon>
        <taxon>Trichogrammatidae</taxon>
        <taxon>Trichogramma</taxon>
    </lineage>
</organism>
<feature type="transmembrane region" description="Helical" evidence="14">
    <location>
        <begin position="47"/>
        <end position="68"/>
    </location>
</feature>
<protein>
    <recommendedName>
        <fullName evidence="15">G-protein coupled receptors family 1 profile domain-containing protein</fullName>
    </recommendedName>
</protein>
<evidence type="ECO:0000256" key="1">
    <source>
        <dbReference type="ARBA" id="ARBA00004651"/>
    </source>
</evidence>
<keyword evidence="10" id="KW-0325">Glycoprotein</keyword>
<dbReference type="PANTHER" id="PTHR24229:SF40">
    <property type="entry name" value="ALLATOSTATIN C RECEPTOR 1-RELATED"/>
    <property type="match status" value="1"/>
</dbReference>
<keyword evidence="8" id="KW-1015">Disulfide bond</keyword>
<dbReference type="GO" id="GO:0005886">
    <property type="term" value="C:plasma membrane"/>
    <property type="evidence" value="ECO:0007669"/>
    <property type="project" value="UniProtKB-SubCell"/>
</dbReference>
<evidence type="ECO:0000256" key="5">
    <source>
        <dbReference type="ARBA" id="ARBA00022989"/>
    </source>
</evidence>
<dbReference type="PROSITE" id="PS00237">
    <property type="entry name" value="G_PROTEIN_RECEP_F1_1"/>
    <property type="match status" value="1"/>
</dbReference>
<accession>A0ABD2W0J8</accession>
<evidence type="ECO:0000256" key="6">
    <source>
        <dbReference type="ARBA" id="ARBA00023040"/>
    </source>
</evidence>
<evidence type="ECO:0000259" key="15">
    <source>
        <dbReference type="PROSITE" id="PS50262"/>
    </source>
</evidence>